<comment type="caution">
    <text evidence="2">The sequence shown here is derived from an EMBL/GenBank/DDBJ whole genome shotgun (WGS) entry which is preliminary data.</text>
</comment>
<feature type="region of interest" description="Disordered" evidence="1">
    <location>
        <begin position="1"/>
        <end position="129"/>
    </location>
</feature>
<feature type="region of interest" description="Disordered" evidence="1">
    <location>
        <begin position="141"/>
        <end position="167"/>
    </location>
</feature>
<keyword evidence="3" id="KW-1185">Reference proteome</keyword>
<evidence type="ECO:0000313" key="3">
    <source>
        <dbReference type="Proteomes" id="UP000076154"/>
    </source>
</evidence>
<feature type="compositionally biased region" description="Low complexity" evidence="1">
    <location>
        <begin position="16"/>
        <end position="25"/>
    </location>
</feature>
<evidence type="ECO:0000256" key="1">
    <source>
        <dbReference type="SAM" id="MobiDB-lite"/>
    </source>
</evidence>
<feature type="compositionally biased region" description="Basic residues" evidence="1">
    <location>
        <begin position="115"/>
        <end position="129"/>
    </location>
</feature>
<dbReference type="AlphaFoldDB" id="A0A369KBP2"/>
<proteinExistence type="predicted"/>
<name>A0A369KBP2_HYPMA</name>
<feature type="compositionally biased region" description="Pro residues" evidence="1">
    <location>
        <begin position="45"/>
        <end position="60"/>
    </location>
</feature>
<reference evidence="2" key="1">
    <citation type="submission" date="2018-04" db="EMBL/GenBank/DDBJ databases">
        <title>Whole genome sequencing of Hypsizygus marmoreus.</title>
        <authorList>
            <person name="Choi I.-G."/>
            <person name="Min B."/>
            <person name="Kim J.-G."/>
            <person name="Kim S."/>
            <person name="Oh Y.-L."/>
            <person name="Kong W.-S."/>
            <person name="Park H."/>
            <person name="Jeong J."/>
            <person name="Song E.-S."/>
        </authorList>
    </citation>
    <scope>NUCLEOTIDE SEQUENCE [LARGE SCALE GENOMIC DNA]</scope>
    <source>
        <strain evidence="2">51987-8</strain>
    </source>
</reference>
<accession>A0A369KBP2</accession>
<sequence>MLNTTIHRLLTPPTPHQHLPALLPRRMPRPTHPHHITQYTLHPTSPAPSSSPLPSPPPPQSRKTRTYSFPKSTLLREWGKVDVRDSGGGGEEASGKGERVEDDEGRDVGSERRERTRRSTCGKQGRMRRHMVVSKGWEVVGEEEERVHFSSRSASDQVPFAQPDPTQ</sequence>
<organism evidence="2 3">
    <name type="scientific">Hypsizygus marmoreus</name>
    <name type="common">White beech mushroom</name>
    <name type="synonym">Agaricus marmoreus</name>
    <dbReference type="NCBI Taxonomy" id="39966"/>
    <lineage>
        <taxon>Eukaryota</taxon>
        <taxon>Fungi</taxon>
        <taxon>Dikarya</taxon>
        <taxon>Basidiomycota</taxon>
        <taxon>Agaricomycotina</taxon>
        <taxon>Agaricomycetes</taxon>
        <taxon>Agaricomycetidae</taxon>
        <taxon>Agaricales</taxon>
        <taxon>Tricholomatineae</taxon>
        <taxon>Lyophyllaceae</taxon>
        <taxon>Hypsizygus</taxon>
    </lineage>
</organism>
<dbReference type="EMBL" id="LUEZ02000004">
    <property type="protein sequence ID" value="RDB30860.1"/>
    <property type="molecule type" value="Genomic_DNA"/>
</dbReference>
<gene>
    <name evidence="2" type="ORF">Hypma_005970</name>
</gene>
<evidence type="ECO:0000313" key="2">
    <source>
        <dbReference type="EMBL" id="RDB30860.1"/>
    </source>
</evidence>
<feature type="compositionally biased region" description="Basic residues" evidence="1">
    <location>
        <begin position="26"/>
        <end position="35"/>
    </location>
</feature>
<dbReference type="InParanoid" id="A0A369KBP2"/>
<dbReference type="Proteomes" id="UP000076154">
    <property type="component" value="Unassembled WGS sequence"/>
</dbReference>
<protein>
    <submittedName>
        <fullName evidence="2">Uncharacterized protein</fullName>
    </submittedName>
</protein>